<dbReference type="EMBL" id="JAGKHQ010000019">
    <property type="protein sequence ID" value="KAG7483284.1"/>
    <property type="molecule type" value="Genomic_DNA"/>
</dbReference>
<name>A0AAV6Q565_SOLSE</name>
<organism evidence="2 3">
    <name type="scientific">Solea senegalensis</name>
    <name type="common">Senegalese sole</name>
    <dbReference type="NCBI Taxonomy" id="28829"/>
    <lineage>
        <taxon>Eukaryota</taxon>
        <taxon>Metazoa</taxon>
        <taxon>Chordata</taxon>
        <taxon>Craniata</taxon>
        <taxon>Vertebrata</taxon>
        <taxon>Euteleostomi</taxon>
        <taxon>Actinopterygii</taxon>
        <taxon>Neopterygii</taxon>
        <taxon>Teleostei</taxon>
        <taxon>Neoteleostei</taxon>
        <taxon>Acanthomorphata</taxon>
        <taxon>Carangaria</taxon>
        <taxon>Pleuronectiformes</taxon>
        <taxon>Pleuronectoidei</taxon>
        <taxon>Soleidae</taxon>
        <taxon>Solea</taxon>
    </lineage>
</organism>
<comment type="caution">
    <text evidence="2">The sequence shown here is derived from an EMBL/GenBank/DDBJ whole genome shotgun (WGS) entry which is preliminary data.</text>
</comment>
<proteinExistence type="predicted"/>
<evidence type="ECO:0000313" key="3">
    <source>
        <dbReference type="Proteomes" id="UP000693946"/>
    </source>
</evidence>
<protein>
    <submittedName>
        <fullName evidence="2">Uncharacterized protein</fullName>
    </submittedName>
</protein>
<evidence type="ECO:0000256" key="1">
    <source>
        <dbReference type="SAM" id="MobiDB-lite"/>
    </source>
</evidence>
<feature type="region of interest" description="Disordered" evidence="1">
    <location>
        <begin position="1"/>
        <end position="30"/>
    </location>
</feature>
<gene>
    <name evidence="2" type="ORF">JOB18_044306</name>
</gene>
<feature type="compositionally biased region" description="Basic and acidic residues" evidence="1">
    <location>
        <begin position="10"/>
        <end position="29"/>
    </location>
</feature>
<dbReference type="AlphaFoldDB" id="A0AAV6Q565"/>
<dbReference type="Proteomes" id="UP000693946">
    <property type="component" value="Linkage Group LG7"/>
</dbReference>
<reference evidence="2 3" key="1">
    <citation type="journal article" date="2021" name="Sci. Rep.">
        <title>Chromosome anchoring in Senegalese sole (Solea senegalensis) reveals sex-associated markers and genome rearrangements in flatfish.</title>
        <authorList>
            <person name="Guerrero-Cozar I."/>
            <person name="Gomez-Garrido J."/>
            <person name="Berbel C."/>
            <person name="Martinez-Blanch J.F."/>
            <person name="Alioto T."/>
            <person name="Claros M.G."/>
            <person name="Gagnaire P.A."/>
            <person name="Manchado M."/>
        </authorList>
    </citation>
    <scope>NUCLEOTIDE SEQUENCE [LARGE SCALE GENOMIC DNA]</scope>
    <source>
        <strain evidence="2">Sse05_10M</strain>
    </source>
</reference>
<accession>A0AAV6Q565</accession>
<evidence type="ECO:0000313" key="2">
    <source>
        <dbReference type="EMBL" id="KAG7483284.1"/>
    </source>
</evidence>
<sequence>MGAGSSEYLRSIRAESGRRRSGTLHRENPKQCNATQGAAHFLLPTDEPLLPCAAWQCCQQLCKENCADLLPHPIPPGMAARDMALCLSVQHADSLAHPLPVELRDGTLPTGAPPINVVVHS</sequence>
<keyword evidence="3" id="KW-1185">Reference proteome</keyword>